<dbReference type="InterPro" id="IPR001806">
    <property type="entry name" value="Small_GTPase"/>
</dbReference>
<feature type="region of interest" description="Disordered" evidence="3">
    <location>
        <begin position="419"/>
        <end position="449"/>
    </location>
</feature>
<keyword evidence="5" id="KW-1185">Reference proteome</keyword>
<evidence type="ECO:0000256" key="3">
    <source>
        <dbReference type="SAM" id="MobiDB-lite"/>
    </source>
</evidence>
<protein>
    <submittedName>
        <fullName evidence="4">Uncharacterized protein</fullName>
    </submittedName>
</protein>
<feature type="region of interest" description="Disordered" evidence="3">
    <location>
        <begin position="27"/>
        <end position="52"/>
    </location>
</feature>
<feature type="region of interest" description="Disordered" evidence="3">
    <location>
        <begin position="137"/>
        <end position="184"/>
    </location>
</feature>
<comment type="similarity">
    <text evidence="1">Belongs to the small GTPase superfamily. RGK family.</text>
</comment>
<dbReference type="GO" id="GO:0003924">
    <property type="term" value="F:GTPase activity"/>
    <property type="evidence" value="ECO:0007669"/>
    <property type="project" value="InterPro"/>
</dbReference>
<dbReference type="PANTHER" id="PTHR45775:SF6">
    <property type="entry name" value="RAD, GEM_KIR FAMILY MEMBER 2, ISOFORM C"/>
    <property type="match status" value="1"/>
</dbReference>
<feature type="region of interest" description="Disordered" evidence="3">
    <location>
        <begin position="308"/>
        <end position="373"/>
    </location>
</feature>
<evidence type="ECO:0000256" key="2">
    <source>
        <dbReference type="ARBA" id="ARBA00022553"/>
    </source>
</evidence>
<dbReference type="SMART" id="SM00173">
    <property type="entry name" value="RAS"/>
    <property type="match status" value="1"/>
</dbReference>
<dbReference type="OrthoDB" id="5239715at2759"/>
<feature type="compositionally biased region" description="Basic and acidic residues" evidence="3">
    <location>
        <begin position="149"/>
        <end position="159"/>
    </location>
</feature>
<dbReference type="InterPro" id="IPR027417">
    <property type="entry name" value="P-loop_NTPase"/>
</dbReference>
<sequence length="837" mass="94063">MTIMERNTNPNVFTQTTKFSATEFGITNTETRNSIPNLTNSRRNSTTGSINFGSNGIPASNLSLTSTSSASSSVHSPTSKYFVPKIHSVHSSRHNSVNNKHESSSSPQSSRRPSGNSITIKIIAENNDPVWDDIIKESDVNTYDEEEIEREREYQKDRDDGEDTTSNSTTNDYSPGGKHKKLKERKQLMRSSVQQQHHLTYQESEDLIDSEQPKYHEILQAKNMNSAFDELFAAAQSGNNSVSAMIEAKMAAEAAAINGTEPEVNLMRNNNSFKQTGIRRMASSFKQPRIKDENSIVNRVTNNLKTDGYLGSPKQLTRSCSCKRPGSFKKMKSKNASPNRTPINQEPSWDITPTESTSRRNFSVTPNSNRRTSSLPFESFILQQQQQQGQTLTSPDDQIETYRVRQFVTSKGSVINRGDSFKRSFKRSNQSISSNPNNSKKDISSPSYLDTNTLNLPEIQDGAIYMSKSSNGSNFGISETSFTNCEAHPVNIKMNNSEENNIEQNQQVIAPIIQVQDSIRTCIVYVLGASTVGKNSLIKQFKTSEYRGIYEISPNPQKEDEMNEGVSVMLDGVESKLQFVSMDIDMIKPNSLSEITNDNDAYIIVYSISDKSSFNVAFEILKAIRSSEFKNQPVILVGNKSDLVRKRSISREDGRYLALRFGSKFVETSVAINDRIDDLLAGILKQIRLKEVAEKENKNDSDVQIIISQLQAGHQKKHTRNLSDAQINDIVKKTTNVNNANSAWYKSNTLTRKFFKSTKNRELIRTDSEKSKNSIKVFKSNPSSKTDLLSMHTNNSFFQKIFNNIFKKKSSNSDMQSVENLFTMPVTLKTTTKGKEK</sequence>
<dbReference type="SMART" id="SM00175">
    <property type="entry name" value="RAB"/>
    <property type="match status" value="1"/>
</dbReference>
<comment type="caution">
    <text evidence="4">The sequence shown here is derived from an EMBL/GenBank/DDBJ whole genome shotgun (WGS) entry which is preliminary data.</text>
</comment>
<dbReference type="PROSITE" id="PS51419">
    <property type="entry name" value="RAB"/>
    <property type="match status" value="1"/>
</dbReference>
<proteinExistence type="inferred from homology"/>
<feature type="compositionally biased region" description="Polar residues" evidence="3">
    <location>
        <begin position="334"/>
        <end position="373"/>
    </location>
</feature>
<organism evidence="4 5">
    <name type="scientific">Brachionus calyciflorus</name>
    <dbReference type="NCBI Taxonomy" id="104777"/>
    <lineage>
        <taxon>Eukaryota</taxon>
        <taxon>Metazoa</taxon>
        <taxon>Spiralia</taxon>
        <taxon>Gnathifera</taxon>
        <taxon>Rotifera</taxon>
        <taxon>Eurotatoria</taxon>
        <taxon>Monogononta</taxon>
        <taxon>Pseudotrocha</taxon>
        <taxon>Ploima</taxon>
        <taxon>Brachionidae</taxon>
        <taxon>Brachionus</taxon>
    </lineage>
</organism>
<feature type="compositionally biased region" description="Low complexity" evidence="3">
    <location>
        <begin position="428"/>
        <end position="438"/>
    </location>
</feature>
<dbReference type="Gene3D" id="3.40.50.300">
    <property type="entry name" value="P-loop containing nucleotide triphosphate hydrolases"/>
    <property type="match status" value="1"/>
</dbReference>
<dbReference type="EMBL" id="CAJNOC010001178">
    <property type="protein sequence ID" value="CAF0842137.1"/>
    <property type="molecule type" value="Genomic_DNA"/>
</dbReference>
<accession>A0A813VM15</accession>
<dbReference type="GO" id="GO:0005246">
    <property type="term" value="F:calcium channel regulator activity"/>
    <property type="evidence" value="ECO:0007669"/>
    <property type="project" value="TreeGrafter"/>
</dbReference>
<evidence type="ECO:0000256" key="1">
    <source>
        <dbReference type="ARBA" id="ARBA00008846"/>
    </source>
</evidence>
<name>A0A813VM15_9BILA</name>
<dbReference type="Proteomes" id="UP000663879">
    <property type="component" value="Unassembled WGS sequence"/>
</dbReference>
<dbReference type="SUPFAM" id="SSF52540">
    <property type="entry name" value="P-loop containing nucleoside triphosphate hydrolases"/>
    <property type="match status" value="1"/>
</dbReference>
<dbReference type="PANTHER" id="PTHR45775">
    <property type="entry name" value="RAD, GEM/KIR FAMILY MEMBER 2, ISOFORM C"/>
    <property type="match status" value="1"/>
</dbReference>
<dbReference type="PRINTS" id="PR00449">
    <property type="entry name" value="RASTRNSFRMNG"/>
</dbReference>
<dbReference type="Pfam" id="PF00071">
    <property type="entry name" value="Ras"/>
    <property type="match status" value="1"/>
</dbReference>
<evidence type="ECO:0000313" key="4">
    <source>
        <dbReference type="EMBL" id="CAF0842137.1"/>
    </source>
</evidence>
<dbReference type="AlphaFoldDB" id="A0A813VM15"/>
<feature type="region of interest" description="Disordered" evidence="3">
    <location>
        <begin position="90"/>
        <end position="115"/>
    </location>
</feature>
<reference evidence="4" key="1">
    <citation type="submission" date="2021-02" db="EMBL/GenBank/DDBJ databases">
        <authorList>
            <person name="Nowell W R."/>
        </authorList>
    </citation>
    <scope>NUCLEOTIDE SEQUENCE</scope>
    <source>
        <strain evidence="4">Ploen Becks lab</strain>
    </source>
</reference>
<feature type="compositionally biased region" description="Low complexity" evidence="3">
    <location>
        <begin position="94"/>
        <end position="114"/>
    </location>
</feature>
<gene>
    <name evidence="4" type="ORF">OXX778_LOCUS8511</name>
</gene>
<evidence type="ECO:0000313" key="5">
    <source>
        <dbReference type="Proteomes" id="UP000663879"/>
    </source>
</evidence>
<dbReference type="PROSITE" id="PS51421">
    <property type="entry name" value="RAS"/>
    <property type="match status" value="1"/>
</dbReference>
<dbReference type="GO" id="GO:0005525">
    <property type="term" value="F:GTP binding"/>
    <property type="evidence" value="ECO:0007669"/>
    <property type="project" value="InterPro"/>
</dbReference>
<dbReference type="InterPro" id="IPR051641">
    <property type="entry name" value="RGK_GTP-binding_reg"/>
</dbReference>
<dbReference type="GO" id="GO:0005886">
    <property type="term" value="C:plasma membrane"/>
    <property type="evidence" value="ECO:0007669"/>
    <property type="project" value="TreeGrafter"/>
</dbReference>
<keyword evidence="2" id="KW-0597">Phosphoprotein</keyword>